<protein>
    <recommendedName>
        <fullName evidence="3">Phage Mu protein F like protein</fullName>
    </recommendedName>
</protein>
<sequence>MKSRSASQTFQEVLTAAVRDITENGYDDVGRLDEWLRRLRLAAVADLPTPEEIESRMQLAMKAVFDRTFSKSSVLKYHPCVPRFTVERLKPFAREELDRRIRSSAQLIKLNREEAIEKTLRRFSGWATSIPDGGSRIVEKVDVKENIAKPIQQIKYEARRCQIDQGAKLVAAINEVVATQAGAIAYRWRSHWRRAGYDYREDHKERDQKIYLIRGSWAHEQGLVKKGDAGYYDEITAAAQEPFCECYVVAVYALRELPDEMLTEKGRKVLDETRLTGR</sequence>
<accession>A0A7Z2JHZ6</accession>
<organism evidence="1 2">
    <name type="scientific">Paraburkholderia acidisoli</name>
    <dbReference type="NCBI Taxonomy" id="2571748"/>
    <lineage>
        <taxon>Bacteria</taxon>
        <taxon>Pseudomonadati</taxon>
        <taxon>Pseudomonadota</taxon>
        <taxon>Betaproteobacteria</taxon>
        <taxon>Burkholderiales</taxon>
        <taxon>Burkholderiaceae</taxon>
        <taxon>Paraburkholderia</taxon>
    </lineage>
</organism>
<evidence type="ECO:0000313" key="2">
    <source>
        <dbReference type="Proteomes" id="UP000433577"/>
    </source>
</evidence>
<evidence type="ECO:0000313" key="1">
    <source>
        <dbReference type="EMBL" id="QGZ66367.1"/>
    </source>
</evidence>
<gene>
    <name evidence="1" type="ORF">FAZ98_31760</name>
</gene>
<proteinExistence type="predicted"/>
<evidence type="ECO:0008006" key="3">
    <source>
        <dbReference type="Google" id="ProtNLM"/>
    </source>
</evidence>
<dbReference type="EMBL" id="CP046916">
    <property type="protein sequence ID" value="QGZ66367.1"/>
    <property type="molecule type" value="Genomic_DNA"/>
</dbReference>
<dbReference type="RefSeq" id="WP_158957689.1">
    <property type="nucleotide sequence ID" value="NZ_CP046916.1"/>
</dbReference>
<dbReference type="Proteomes" id="UP000433577">
    <property type="component" value="Chromosome 4"/>
</dbReference>
<dbReference type="OrthoDB" id="6476616at2"/>
<dbReference type="KEGG" id="pacs:FAZ98_31760"/>
<keyword evidence="2" id="KW-1185">Reference proteome</keyword>
<reference evidence="1 2" key="1">
    <citation type="submission" date="2019-12" db="EMBL/GenBank/DDBJ databases">
        <title>Paraburkholderia acidiphila 7Q-K02 sp. nov and Paraburkholderia acidisoli DHF22 sp. nov., two strains isolated from forest soil.</title>
        <authorList>
            <person name="Gao Z."/>
            <person name="Qiu L."/>
        </authorList>
    </citation>
    <scope>NUCLEOTIDE SEQUENCE [LARGE SCALE GENOMIC DNA]</scope>
    <source>
        <strain evidence="1 2">DHF22</strain>
    </source>
</reference>
<dbReference type="AlphaFoldDB" id="A0A7Z2JHZ6"/>
<name>A0A7Z2JHZ6_9BURK</name>